<keyword evidence="4" id="KW-1185">Reference proteome</keyword>
<gene>
    <name evidence="3" type="ORF">BS78_K326200</name>
</gene>
<dbReference type="Pfam" id="PF02458">
    <property type="entry name" value="Transferase"/>
    <property type="match status" value="1"/>
</dbReference>
<comment type="caution">
    <text evidence="3">The sequence shown here is derived from an EMBL/GenBank/DDBJ whole genome shotgun (WGS) entry which is preliminary data.</text>
</comment>
<dbReference type="InterPro" id="IPR023213">
    <property type="entry name" value="CAT-like_dom_sf"/>
</dbReference>
<dbReference type="EMBL" id="MU629896">
    <property type="protein sequence ID" value="KAJ1254777.1"/>
    <property type="molecule type" value="Genomic_DNA"/>
</dbReference>
<feature type="chain" id="PRO_5040799799" evidence="2">
    <location>
        <begin position="30"/>
        <end position="160"/>
    </location>
</feature>
<evidence type="ECO:0000256" key="2">
    <source>
        <dbReference type="SAM" id="SignalP"/>
    </source>
</evidence>
<evidence type="ECO:0000313" key="3">
    <source>
        <dbReference type="EMBL" id="KAJ1254777.1"/>
    </source>
</evidence>
<dbReference type="AlphaFoldDB" id="A0A9W7X9W8"/>
<dbReference type="Gene3D" id="3.30.559.10">
    <property type="entry name" value="Chloramphenicol acetyltransferase-like domain"/>
    <property type="match status" value="1"/>
</dbReference>
<proteinExistence type="predicted"/>
<evidence type="ECO:0000256" key="1">
    <source>
        <dbReference type="ARBA" id="ARBA00022679"/>
    </source>
</evidence>
<sequence>MSGTTSPATTTISSLQSLLAHLWIASCRARDLADDQETTHGLLVGCRARVRGIPAEYMGNTVTRAVARAPAGDVRRRGLGWAAWLLNRAAATFDEARVREELAAWARSPGFVRVKLPPADAVATALVTGSSPRFDVYGNVFGWGARWACAAAPGTRWTAK</sequence>
<feature type="signal peptide" evidence="2">
    <location>
        <begin position="1"/>
        <end position="29"/>
    </location>
</feature>
<protein>
    <submittedName>
        <fullName evidence="3">Uncharacterized protein</fullName>
    </submittedName>
</protein>
<reference evidence="3 4" key="1">
    <citation type="submission" date="2022-10" db="EMBL/GenBank/DDBJ databases">
        <title>WGS assembly of Paspalum vaginatum 540-79.</title>
        <authorList>
            <person name="Sun G."/>
            <person name="Wase N."/>
            <person name="Shu S."/>
            <person name="Jenkins J."/>
            <person name="Zhou B."/>
            <person name="Torres-Rodriguez J."/>
            <person name="Chen C."/>
            <person name="Sandor L."/>
            <person name="Plott C."/>
            <person name="Yoshinga Y."/>
            <person name="Daum C."/>
            <person name="Qi P."/>
            <person name="Barry K."/>
            <person name="Lipzen A."/>
            <person name="Berry L."/>
            <person name="Pedersen C."/>
            <person name="Gottilla T."/>
            <person name="Foltz A."/>
            <person name="Yu H."/>
            <person name="O'Malley R."/>
            <person name="Zhang C."/>
            <person name="Devos K."/>
            <person name="Sigmon B."/>
            <person name="Yu B."/>
            <person name="Obata T."/>
            <person name="Schmutz J."/>
            <person name="Schnable J."/>
        </authorList>
    </citation>
    <scope>NUCLEOTIDE SEQUENCE [LARGE SCALE GENOMIC DNA]</scope>
    <source>
        <strain evidence="4">cv. 540-79</strain>
    </source>
</reference>
<accession>A0A9W7X9W8</accession>
<evidence type="ECO:0000313" key="4">
    <source>
        <dbReference type="Proteomes" id="UP001164776"/>
    </source>
</evidence>
<dbReference type="GO" id="GO:0016747">
    <property type="term" value="F:acyltransferase activity, transferring groups other than amino-acyl groups"/>
    <property type="evidence" value="ECO:0007669"/>
    <property type="project" value="UniProtKB-ARBA"/>
</dbReference>
<keyword evidence="2" id="KW-0732">Signal</keyword>
<organism evidence="3 4">
    <name type="scientific">Paspalum vaginatum</name>
    <name type="common">seashore paspalum</name>
    <dbReference type="NCBI Taxonomy" id="158149"/>
    <lineage>
        <taxon>Eukaryota</taxon>
        <taxon>Viridiplantae</taxon>
        <taxon>Streptophyta</taxon>
        <taxon>Embryophyta</taxon>
        <taxon>Tracheophyta</taxon>
        <taxon>Spermatophyta</taxon>
        <taxon>Magnoliopsida</taxon>
        <taxon>Liliopsida</taxon>
        <taxon>Poales</taxon>
        <taxon>Poaceae</taxon>
        <taxon>PACMAD clade</taxon>
        <taxon>Panicoideae</taxon>
        <taxon>Andropogonodae</taxon>
        <taxon>Paspaleae</taxon>
        <taxon>Paspalinae</taxon>
        <taxon>Paspalum</taxon>
    </lineage>
</organism>
<name>A0A9W7X9W8_9POAL</name>
<dbReference type="InterPro" id="IPR051283">
    <property type="entry name" value="Sec_Metabolite_Acyltrans"/>
</dbReference>
<dbReference type="PANTHER" id="PTHR31896">
    <property type="entry name" value="FAMILY REGULATORY PROTEIN, PUTATIVE (AFU_ORTHOLOGUE AFUA_3G14730)-RELATED"/>
    <property type="match status" value="1"/>
</dbReference>
<keyword evidence="1" id="KW-0808">Transferase</keyword>
<dbReference type="OrthoDB" id="686691at2759"/>
<dbReference type="Proteomes" id="UP001164776">
    <property type="component" value="Unassembled WGS sequence"/>
</dbReference>
<dbReference type="PANTHER" id="PTHR31896:SF43">
    <property type="entry name" value="PROTEIN ENHANCED PSEUDOMONAS SUSCEPTIBILITY 1"/>
    <property type="match status" value="1"/>
</dbReference>